<name>A0A9P9IJD3_9HYPO</name>
<keyword evidence="1" id="KW-0175">Coiled coil</keyword>
<evidence type="ECO:0000256" key="1">
    <source>
        <dbReference type="SAM" id="Coils"/>
    </source>
</evidence>
<gene>
    <name evidence="3" type="ORF">EDB81DRAFT_952298</name>
</gene>
<evidence type="ECO:0000313" key="4">
    <source>
        <dbReference type="Proteomes" id="UP000738349"/>
    </source>
</evidence>
<proteinExistence type="predicted"/>
<keyword evidence="2" id="KW-1133">Transmembrane helix</keyword>
<accession>A0A9P9IJD3</accession>
<evidence type="ECO:0000313" key="3">
    <source>
        <dbReference type="EMBL" id="KAH7121594.1"/>
    </source>
</evidence>
<feature type="transmembrane region" description="Helical" evidence="2">
    <location>
        <begin position="6"/>
        <end position="27"/>
    </location>
</feature>
<dbReference type="EMBL" id="JAGMUV010000024">
    <property type="protein sequence ID" value="KAH7121594.1"/>
    <property type="molecule type" value="Genomic_DNA"/>
</dbReference>
<comment type="caution">
    <text evidence="3">The sequence shown here is derived from an EMBL/GenBank/DDBJ whole genome shotgun (WGS) entry which is preliminary data.</text>
</comment>
<dbReference type="AlphaFoldDB" id="A0A9P9IJD3"/>
<organism evidence="3 4">
    <name type="scientific">Dactylonectria macrodidyma</name>
    <dbReference type="NCBI Taxonomy" id="307937"/>
    <lineage>
        <taxon>Eukaryota</taxon>
        <taxon>Fungi</taxon>
        <taxon>Dikarya</taxon>
        <taxon>Ascomycota</taxon>
        <taxon>Pezizomycotina</taxon>
        <taxon>Sordariomycetes</taxon>
        <taxon>Hypocreomycetidae</taxon>
        <taxon>Hypocreales</taxon>
        <taxon>Nectriaceae</taxon>
        <taxon>Dactylonectria</taxon>
    </lineage>
</organism>
<sequence>MDYIIVASSIISIISSAVAVVSSVGLLKKRVSDIFHVVAEITQQVETLAKVLRDVEEILAIQAPGPGNARVEALRHVYQECRERFHLTAEFLEQYWRDLNKRNTFLTRLVVVLKFRAQEEDLRSSYDTLRESTTLARDLASDLKIDLQIAQVDERINHQLVRLTGAMAVLLDEDVDAAELELDINQQSKRRASDGQKITEETKAHFHEKHVRRGGLRGMARIGRELAELTKTNFVTTITLIIETASSEERNEVCQKQIVIPSKFDTGSDVNLVSYDLLHEQGIREELLIPIPVDKRVELTGVDETFTCTPEWEITLFWWRPTDMKRRHDKFMVVKQAPFEVLFSSARFTDELVGKSALISKGRFKPKKEVLDEIRAEEEKRQEALERVEKEYREAEAKKLVPVRRTTNSSLVEKRTHD</sequence>
<dbReference type="OrthoDB" id="5102518at2759"/>
<reference evidence="3" key="1">
    <citation type="journal article" date="2021" name="Nat. Commun.">
        <title>Genetic determinants of endophytism in the Arabidopsis root mycobiome.</title>
        <authorList>
            <person name="Mesny F."/>
            <person name="Miyauchi S."/>
            <person name="Thiergart T."/>
            <person name="Pickel B."/>
            <person name="Atanasova L."/>
            <person name="Karlsson M."/>
            <person name="Huettel B."/>
            <person name="Barry K.W."/>
            <person name="Haridas S."/>
            <person name="Chen C."/>
            <person name="Bauer D."/>
            <person name="Andreopoulos W."/>
            <person name="Pangilinan J."/>
            <person name="LaButti K."/>
            <person name="Riley R."/>
            <person name="Lipzen A."/>
            <person name="Clum A."/>
            <person name="Drula E."/>
            <person name="Henrissat B."/>
            <person name="Kohler A."/>
            <person name="Grigoriev I.V."/>
            <person name="Martin F.M."/>
            <person name="Hacquard S."/>
        </authorList>
    </citation>
    <scope>NUCLEOTIDE SEQUENCE</scope>
    <source>
        <strain evidence="3">MPI-CAGE-AT-0147</strain>
    </source>
</reference>
<dbReference type="Proteomes" id="UP000738349">
    <property type="component" value="Unassembled WGS sequence"/>
</dbReference>
<keyword evidence="4" id="KW-1185">Reference proteome</keyword>
<evidence type="ECO:0000256" key="2">
    <source>
        <dbReference type="SAM" id="Phobius"/>
    </source>
</evidence>
<keyword evidence="2" id="KW-0812">Transmembrane</keyword>
<keyword evidence="2" id="KW-0472">Membrane</keyword>
<feature type="coiled-coil region" evidence="1">
    <location>
        <begin position="367"/>
        <end position="398"/>
    </location>
</feature>
<evidence type="ECO:0008006" key="5">
    <source>
        <dbReference type="Google" id="ProtNLM"/>
    </source>
</evidence>
<protein>
    <recommendedName>
        <fullName evidence="5">Fungal N-terminal domain-containing protein</fullName>
    </recommendedName>
</protein>